<dbReference type="PANTHER" id="PTHR43077">
    <property type="entry name" value="TRANSPORT PERMEASE YVFS-RELATED"/>
    <property type="match status" value="1"/>
</dbReference>
<evidence type="ECO:0000313" key="9">
    <source>
        <dbReference type="Proteomes" id="UP000193648"/>
    </source>
</evidence>
<evidence type="ECO:0000256" key="6">
    <source>
        <dbReference type="SAM" id="Phobius"/>
    </source>
</evidence>
<feature type="compositionally biased region" description="Low complexity" evidence="5">
    <location>
        <begin position="45"/>
        <end position="58"/>
    </location>
</feature>
<keyword evidence="2 6" id="KW-0812">Transmembrane</keyword>
<proteinExistence type="predicted"/>
<gene>
    <name evidence="8" type="ORF">BCR41DRAFT_424219</name>
</gene>
<feature type="transmembrane region" description="Helical" evidence="6">
    <location>
        <begin position="80"/>
        <end position="99"/>
    </location>
</feature>
<evidence type="ECO:0000256" key="5">
    <source>
        <dbReference type="SAM" id="MobiDB-lite"/>
    </source>
</evidence>
<evidence type="ECO:0000256" key="1">
    <source>
        <dbReference type="ARBA" id="ARBA00004141"/>
    </source>
</evidence>
<dbReference type="Proteomes" id="UP000193648">
    <property type="component" value="Unassembled WGS sequence"/>
</dbReference>
<dbReference type="GeneID" id="33572232"/>
<comment type="subcellular location">
    <subcellularLocation>
        <location evidence="1">Membrane</location>
        <topology evidence="1">Multi-pass membrane protein</topology>
    </subcellularLocation>
</comment>
<sequence length="522" mass="58979">MPEHDESTSPQQYRMTNLEKETEDNGAHSLASSTAPVHQSKTRDSTSIPSDSSSDTSSEQNYHSSIPQFFVLPHLLKKSAWLLLVATSAVILVYIWLYLGSLWSPLSRVKNVEIILYNADTGFDYSQTPPQLIPLFQSITQNQSLGNIVHGQIMNPEGQLSQMVSWIDKSKETGWDRESLIKQVEDGEVWGLLYIPANFSNNLLSYAPSTSTGPATAATLKMVDMEYVFDQGRNYGTHSIIEKYISKSMDLLSKTFERQLLTSPANQTLLQTMHPIFWTQSIHMTETIMSPVLVYGQNFATYIVFIVLYIGSILAVFSICKYLPNTIETVGVLTFGSNEAGKNAIRTSSQIPKFPALRIVMARHTVAMLFSLVHTILIWMVPQVLHGHQMSEHFNAGIAFAFIWFVGMSFISILFFLSHLLTVDGFQAPATMLLILMLTSSSGILDWVVMPGFFRIGIVFPFTYAIRGLRCIYFGSMRNQMWINWLVILAWIVIPGMITMIMARSEIRLRRQNMRRTHSIQV</sequence>
<dbReference type="InterPro" id="IPR022703">
    <property type="entry name" value="DUF3533"/>
</dbReference>
<dbReference type="GO" id="GO:0016020">
    <property type="term" value="C:membrane"/>
    <property type="evidence" value="ECO:0007669"/>
    <property type="project" value="UniProtKB-SubCell"/>
</dbReference>
<feature type="transmembrane region" description="Helical" evidence="6">
    <location>
        <begin position="456"/>
        <end position="476"/>
    </location>
</feature>
<feature type="region of interest" description="Disordered" evidence="5">
    <location>
        <begin position="1"/>
        <end position="59"/>
    </location>
</feature>
<dbReference type="Pfam" id="PF12051">
    <property type="entry name" value="DUF3533"/>
    <property type="match status" value="1"/>
</dbReference>
<keyword evidence="9" id="KW-1185">Reference proteome</keyword>
<dbReference type="OrthoDB" id="538718at2759"/>
<protein>
    <recommendedName>
        <fullName evidence="7">DUF3533 domain-containing protein</fullName>
    </recommendedName>
</protein>
<reference evidence="8 9" key="1">
    <citation type="submission" date="2016-07" db="EMBL/GenBank/DDBJ databases">
        <title>Pervasive Adenine N6-methylation of Active Genes in Fungi.</title>
        <authorList>
            <consortium name="DOE Joint Genome Institute"/>
            <person name="Mondo S.J."/>
            <person name="Dannebaum R.O."/>
            <person name="Kuo R.C."/>
            <person name="Labutti K."/>
            <person name="Haridas S."/>
            <person name="Kuo A."/>
            <person name="Salamov A."/>
            <person name="Ahrendt S.R."/>
            <person name="Lipzen A."/>
            <person name="Sullivan W."/>
            <person name="Andreopoulos W.B."/>
            <person name="Clum A."/>
            <person name="Lindquist E."/>
            <person name="Daum C."/>
            <person name="Ramamoorthy G.K."/>
            <person name="Gryganskyi A."/>
            <person name="Culley D."/>
            <person name="Magnuson J.K."/>
            <person name="James T.Y."/>
            <person name="O'Malley M.A."/>
            <person name="Stajich J.E."/>
            <person name="Spatafora J.W."/>
            <person name="Visel A."/>
            <person name="Grigoriev I.V."/>
        </authorList>
    </citation>
    <scope>NUCLEOTIDE SEQUENCE [LARGE SCALE GENOMIC DNA]</scope>
    <source>
        <strain evidence="8 9">NRRL 3116</strain>
    </source>
</reference>
<feature type="transmembrane region" description="Helical" evidence="6">
    <location>
        <begin position="394"/>
        <end position="418"/>
    </location>
</feature>
<evidence type="ECO:0000259" key="7">
    <source>
        <dbReference type="Pfam" id="PF12051"/>
    </source>
</evidence>
<evidence type="ECO:0000313" key="8">
    <source>
        <dbReference type="EMBL" id="ORZ09440.1"/>
    </source>
</evidence>
<dbReference type="InterPro" id="IPR051328">
    <property type="entry name" value="T7SS_ABC-Transporter"/>
</dbReference>
<keyword evidence="4 6" id="KW-0472">Membrane</keyword>
<feature type="transmembrane region" description="Helical" evidence="6">
    <location>
        <begin position="299"/>
        <end position="319"/>
    </location>
</feature>
<evidence type="ECO:0000256" key="3">
    <source>
        <dbReference type="ARBA" id="ARBA00022989"/>
    </source>
</evidence>
<feature type="domain" description="DUF3533" evidence="7">
    <location>
        <begin position="85"/>
        <end position="494"/>
    </location>
</feature>
<organism evidence="8 9">
    <name type="scientific">Lobosporangium transversale</name>
    <dbReference type="NCBI Taxonomy" id="64571"/>
    <lineage>
        <taxon>Eukaryota</taxon>
        <taxon>Fungi</taxon>
        <taxon>Fungi incertae sedis</taxon>
        <taxon>Mucoromycota</taxon>
        <taxon>Mortierellomycotina</taxon>
        <taxon>Mortierellomycetes</taxon>
        <taxon>Mortierellales</taxon>
        <taxon>Mortierellaceae</taxon>
        <taxon>Lobosporangium</taxon>
    </lineage>
</organism>
<evidence type="ECO:0000256" key="4">
    <source>
        <dbReference type="ARBA" id="ARBA00023136"/>
    </source>
</evidence>
<feature type="compositionally biased region" description="Polar residues" evidence="5">
    <location>
        <begin position="30"/>
        <end position="39"/>
    </location>
</feature>
<dbReference type="EMBL" id="MCFF01000034">
    <property type="protein sequence ID" value="ORZ09440.1"/>
    <property type="molecule type" value="Genomic_DNA"/>
</dbReference>
<dbReference type="PANTHER" id="PTHR43077:SF10">
    <property type="entry name" value="TRANSPORT PERMEASE PROTEIN"/>
    <property type="match status" value="1"/>
</dbReference>
<dbReference type="InParanoid" id="A0A1Y2GFQ1"/>
<feature type="transmembrane region" description="Helical" evidence="6">
    <location>
        <begin position="482"/>
        <end position="503"/>
    </location>
</feature>
<dbReference type="STRING" id="64571.A0A1Y2GFQ1"/>
<dbReference type="RefSeq" id="XP_021878893.1">
    <property type="nucleotide sequence ID" value="XM_022030390.1"/>
</dbReference>
<evidence type="ECO:0000256" key="2">
    <source>
        <dbReference type="ARBA" id="ARBA00022692"/>
    </source>
</evidence>
<dbReference type="AlphaFoldDB" id="A0A1Y2GFQ1"/>
<keyword evidence="3 6" id="KW-1133">Transmembrane helix</keyword>
<comment type="caution">
    <text evidence="8">The sequence shown here is derived from an EMBL/GenBank/DDBJ whole genome shotgun (WGS) entry which is preliminary data.</text>
</comment>
<feature type="compositionally biased region" description="Basic and acidic residues" evidence="5">
    <location>
        <begin position="17"/>
        <end position="26"/>
    </location>
</feature>
<name>A0A1Y2GFQ1_9FUNG</name>
<accession>A0A1Y2GFQ1</accession>
<feature type="transmembrane region" description="Helical" evidence="6">
    <location>
        <begin position="361"/>
        <end position="382"/>
    </location>
</feature>